<evidence type="ECO:0000313" key="2">
    <source>
        <dbReference type="Proteomes" id="UP001597393"/>
    </source>
</evidence>
<evidence type="ECO:0000313" key="1">
    <source>
        <dbReference type="EMBL" id="MFD2598322.1"/>
    </source>
</evidence>
<sequence length="301" mass="35519">MKFYCNFLREKTPAFIGLNLISWGNIPVNRPSTVPKTIWCYWHDQSIDSPTVQHCIERMKEINTGYKVILLNWISVKNYIKDLPEGLQQLQPAHISDYVRLLLLERFGGIYLDASTLITRKLDWVVRELESSQSEVMCYYTDLNTVDKSYPMIENWFLAAIPNSLFIQDWLREYEKCVLSDSPLEYYSNYLNEYSFRFSLNPAYHMCYMSSQIIMRNKQSYRLRLACAEDDGFLYSLKIKAKWSDVSMSEILLMNKFPKSLPNMIKIVNDSRRKLDDCIKSGLYRKYSILGRICDKTSKQH</sequence>
<dbReference type="RefSeq" id="WP_380868124.1">
    <property type="nucleotide sequence ID" value="NZ_JBHUMA010000004.1"/>
</dbReference>
<dbReference type="Proteomes" id="UP001597393">
    <property type="component" value="Unassembled WGS sequence"/>
</dbReference>
<protein>
    <submittedName>
        <fullName evidence="1">Glycosyltransferase family 32 protein</fullName>
    </submittedName>
</protein>
<keyword evidence="2" id="KW-1185">Reference proteome</keyword>
<accession>A0ABW5NJB9</accession>
<proteinExistence type="predicted"/>
<dbReference type="Gene3D" id="3.90.550.20">
    <property type="match status" value="1"/>
</dbReference>
<gene>
    <name evidence="1" type="ORF">ACFSQ3_05100</name>
</gene>
<name>A0ABW5NJB9_9SPHI</name>
<dbReference type="SUPFAM" id="SSF53448">
    <property type="entry name" value="Nucleotide-diphospho-sugar transferases"/>
    <property type="match status" value="1"/>
</dbReference>
<dbReference type="PANTHER" id="PTHR32385:SF15">
    <property type="entry name" value="INOSITOL PHOSPHOCERAMIDE MANNOSYLTRANSFERASE 1"/>
    <property type="match status" value="1"/>
</dbReference>
<comment type="caution">
    <text evidence="1">The sequence shown here is derived from an EMBL/GenBank/DDBJ whole genome shotgun (WGS) entry which is preliminary data.</text>
</comment>
<dbReference type="EMBL" id="JBHUMA010000004">
    <property type="protein sequence ID" value="MFD2598322.1"/>
    <property type="molecule type" value="Genomic_DNA"/>
</dbReference>
<dbReference type="Pfam" id="PF05704">
    <property type="entry name" value="Caps_synth"/>
    <property type="match status" value="1"/>
</dbReference>
<reference evidence="2" key="1">
    <citation type="journal article" date="2019" name="Int. J. Syst. Evol. Microbiol.">
        <title>The Global Catalogue of Microorganisms (GCM) 10K type strain sequencing project: providing services to taxonomists for standard genome sequencing and annotation.</title>
        <authorList>
            <consortium name="The Broad Institute Genomics Platform"/>
            <consortium name="The Broad Institute Genome Sequencing Center for Infectious Disease"/>
            <person name="Wu L."/>
            <person name="Ma J."/>
        </authorList>
    </citation>
    <scope>NUCLEOTIDE SEQUENCE [LARGE SCALE GENOMIC DNA]</scope>
    <source>
        <strain evidence="2">KCTC 42248</strain>
    </source>
</reference>
<dbReference type="InterPro" id="IPR029044">
    <property type="entry name" value="Nucleotide-diphossugar_trans"/>
</dbReference>
<dbReference type="InterPro" id="IPR051706">
    <property type="entry name" value="Glycosyltransferase_domain"/>
</dbReference>
<organism evidence="1 2">
    <name type="scientific">Sphingobacterium corticis</name>
    <dbReference type="NCBI Taxonomy" id="1812823"/>
    <lineage>
        <taxon>Bacteria</taxon>
        <taxon>Pseudomonadati</taxon>
        <taxon>Bacteroidota</taxon>
        <taxon>Sphingobacteriia</taxon>
        <taxon>Sphingobacteriales</taxon>
        <taxon>Sphingobacteriaceae</taxon>
        <taxon>Sphingobacterium</taxon>
    </lineage>
</organism>
<dbReference type="InterPro" id="IPR008441">
    <property type="entry name" value="AfumC-like_glycosyl_Trfase"/>
</dbReference>
<dbReference type="PANTHER" id="PTHR32385">
    <property type="entry name" value="MANNOSYL PHOSPHORYLINOSITOL CERAMIDE SYNTHASE"/>
    <property type="match status" value="1"/>
</dbReference>